<protein>
    <recommendedName>
        <fullName evidence="11">Vomeronasal type-1 receptor</fullName>
    </recommendedName>
</protein>
<dbReference type="GeneID" id="102000321"/>
<keyword evidence="4 11" id="KW-0589">Pheromone response</keyword>
<dbReference type="InterPro" id="IPR004072">
    <property type="entry name" value="Vmron_rcpt_1"/>
</dbReference>
<keyword evidence="13" id="KW-1185">Reference proteome</keyword>
<comment type="similarity">
    <text evidence="2 11">Belongs to the G-protein coupled receptor 1 family.</text>
</comment>
<evidence type="ECO:0000256" key="1">
    <source>
        <dbReference type="ARBA" id="ARBA00004651"/>
    </source>
</evidence>
<feature type="transmembrane region" description="Helical" evidence="11">
    <location>
        <begin position="85"/>
        <end position="108"/>
    </location>
</feature>
<proteinExistence type="inferred from homology"/>
<keyword evidence="3 11" id="KW-1003">Cell membrane</keyword>
<evidence type="ECO:0000256" key="3">
    <source>
        <dbReference type="ARBA" id="ARBA00022475"/>
    </source>
</evidence>
<dbReference type="PRINTS" id="PR01534">
    <property type="entry name" value="VOMERONASL1R"/>
</dbReference>
<keyword evidence="10 11" id="KW-0807">Transducer</keyword>
<feature type="transmembrane region" description="Helical" evidence="11">
    <location>
        <begin position="238"/>
        <end position="261"/>
    </location>
</feature>
<evidence type="ECO:0000256" key="8">
    <source>
        <dbReference type="ARBA" id="ARBA00023136"/>
    </source>
</evidence>
<evidence type="ECO:0000256" key="4">
    <source>
        <dbReference type="ARBA" id="ARBA00022507"/>
    </source>
</evidence>
<accession>A0ABM1AZ41</accession>
<dbReference type="InterPro" id="IPR017452">
    <property type="entry name" value="GPCR_Rhodpsn_7TM"/>
</dbReference>
<dbReference type="Proteomes" id="UP000694915">
    <property type="component" value="Unplaced"/>
</dbReference>
<evidence type="ECO:0000256" key="9">
    <source>
        <dbReference type="ARBA" id="ARBA00023170"/>
    </source>
</evidence>
<comment type="subcellular location">
    <subcellularLocation>
        <location evidence="1 11">Cell membrane</location>
        <topology evidence="1 11">Multi-pass membrane protein</topology>
    </subcellularLocation>
</comment>
<feature type="transmembrane region" description="Helical" evidence="11">
    <location>
        <begin position="267"/>
        <end position="288"/>
    </location>
</feature>
<dbReference type="PROSITE" id="PS50262">
    <property type="entry name" value="G_PROTEIN_RECEP_F1_2"/>
    <property type="match status" value="1"/>
</dbReference>
<keyword evidence="7 11" id="KW-0297">G-protein coupled receptor</keyword>
<evidence type="ECO:0000259" key="12">
    <source>
        <dbReference type="PROSITE" id="PS50262"/>
    </source>
</evidence>
<feature type="transmembrane region" description="Helical" evidence="11">
    <location>
        <begin position="12"/>
        <end position="35"/>
    </location>
</feature>
<sequence length="331" mass="37015">MKMASDNLAMGIFLFSQITVGVLGNSSIIFYYLIFIFNGKHLMPKDLIIEQLTLANCLSVISRGIPQAMSDFRFKDFLNDVGCKLIVYIYRIARGVSLYVMCLLSCFQAITISSSSSRWMKLKHRATKYISPSCSLSWPVHLVLNILTPAKVSGPISNKNVTSRLSYGYCSWFASSNVVTALYMSLLCLTDGLCLCLMACLSVFLVSVLYRHKRQVQHIHSAQHCLKVSPEDRAAQTILTLVCILVISYAFSSIVVIFTTYSKGSVLWKVSVFLEMCFPIVCPFVLLCNIKSSSSLFLLCCGNKTFSKFDMSAACMPLLIYLHILLFIVEC</sequence>
<dbReference type="Pfam" id="PF03402">
    <property type="entry name" value="V1R"/>
    <property type="match status" value="1"/>
</dbReference>
<evidence type="ECO:0000256" key="7">
    <source>
        <dbReference type="ARBA" id="ARBA00023040"/>
    </source>
</evidence>
<dbReference type="SUPFAM" id="SSF81321">
    <property type="entry name" value="Family A G protein-coupled receptor-like"/>
    <property type="match status" value="1"/>
</dbReference>
<name>A0ABM1AZ41_MICOH</name>
<evidence type="ECO:0000313" key="14">
    <source>
        <dbReference type="RefSeq" id="XP_013210990.1"/>
    </source>
</evidence>
<evidence type="ECO:0000313" key="13">
    <source>
        <dbReference type="Proteomes" id="UP000694915"/>
    </source>
</evidence>
<dbReference type="RefSeq" id="XP_013210990.1">
    <property type="nucleotide sequence ID" value="XM_013355536.2"/>
</dbReference>
<evidence type="ECO:0000256" key="5">
    <source>
        <dbReference type="ARBA" id="ARBA00022692"/>
    </source>
</evidence>
<feature type="transmembrane region" description="Helical" evidence="11">
    <location>
        <begin position="181"/>
        <end position="210"/>
    </location>
</feature>
<evidence type="ECO:0000256" key="6">
    <source>
        <dbReference type="ARBA" id="ARBA00022989"/>
    </source>
</evidence>
<keyword evidence="5 11" id="KW-0812">Transmembrane</keyword>
<feature type="domain" description="G-protein coupled receptors family 1 profile" evidence="12">
    <location>
        <begin position="24"/>
        <end position="286"/>
    </location>
</feature>
<dbReference type="PANTHER" id="PTHR24062">
    <property type="entry name" value="VOMERONASAL TYPE-1 RECEPTOR"/>
    <property type="match status" value="1"/>
</dbReference>
<keyword evidence="6 11" id="KW-1133">Transmembrane helix</keyword>
<keyword evidence="8 11" id="KW-0472">Membrane</keyword>
<evidence type="ECO:0000256" key="11">
    <source>
        <dbReference type="RuleBase" id="RU364061"/>
    </source>
</evidence>
<gene>
    <name evidence="14" type="primary">LOC102000321</name>
</gene>
<reference evidence="14" key="1">
    <citation type="submission" date="2025-08" db="UniProtKB">
        <authorList>
            <consortium name="RefSeq"/>
        </authorList>
    </citation>
    <scope>IDENTIFICATION</scope>
</reference>
<dbReference type="Gene3D" id="1.20.1070.10">
    <property type="entry name" value="Rhodopsin 7-helix transmembrane proteins"/>
    <property type="match status" value="1"/>
</dbReference>
<keyword evidence="9 11" id="KW-0675">Receptor</keyword>
<feature type="transmembrane region" description="Helical" evidence="11">
    <location>
        <begin position="309"/>
        <end position="329"/>
    </location>
</feature>
<organism evidence="13 14">
    <name type="scientific">Microtus ochrogaster</name>
    <name type="common">Prairie vole</name>
    <dbReference type="NCBI Taxonomy" id="79684"/>
    <lineage>
        <taxon>Eukaryota</taxon>
        <taxon>Metazoa</taxon>
        <taxon>Chordata</taxon>
        <taxon>Craniata</taxon>
        <taxon>Vertebrata</taxon>
        <taxon>Euteleostomi</taxon>
        <taxon>Mammalia</taxon>
        <taxon>Eutheria</taxon>
        <taxon>Euarchontoglires</taxon>
        <taxon>Glires</taxon>
        <taxon>Rodentia</taxon>
        <taxon>Myomorpha</taxon>
        <taxon>Muroidea</taxon>
        <taxon>Cricetidae</taxon>
        <taxon>Arvicolinae</taxon>
        <taxon>Microtus</taxon>
    </lineage>
</organism>
<evidence type="ECO:0000256" key="2">
    <source>
        <dbReference type="ARBA" id="ARBA00010663"/>
    </source>
</evidence>
<evidence type="ECO:0000256" key="10">
    <source>
        <dbReference type="ARBA" id="ARBA00023224"/>
    </source>
</evidence>